<reference evidence="2" key="1">
    <citation type="submission" date="2020-04" db="EMBL/GenBank/DDBJ databases">
        <authorList>
            <person name="Chiriac C."/>
            <person name="Salcher M."/>
            <person name="Ghai R."/>
            <person name="Kavagutti S V."/>
        </authorList>
    </citation>
    <scope>NUCLEOTIDE SEQUENCE</scope>
</reference>
<feature type="compositionally biased region" description="Low complexity" evidence="1">
    <location>
        <begin position="49"/>
        <end position="60"/>
    </location>
</feature>
<dbReference type="EMBL" id="LR796198">
    <property type="protein sequence ID" value="CAB4126897.1"/>
    <property type="molecule type" value="Genomic_DNA"/>
</dbReference>
<sequence>MDNASDMSQTQVEPTAQVTEKMVPQSQVNEIVGNAKREAAERAVEAYKRQQPQSAPTQAPQHHEPSTHRGVSEDDIKRVTGDEIKRHFTQIEQEAQERANVDAANRIVGMFRDKIVAGKDKFQDFESVTGNVAMQYYPNVVQLLAEHVDNTADVLYHLAKNRDKLYRLEALSSHNSSDAIYEMKRLSESIKANEESSQAKHPNSPLSQQRPSNTGTDSGSSSLSMNDLKRKYRG</sequence>
<dbReference type="EMBL" id="LR796260">
    <property type="protein sequence ID" value="CAB4132656.1"/>
    <property type="molecule type" value="Genomic_DNA"/>
</dbReference>
<dbReference type="EMBL" id="LR797327">
    <property type="protein sequence ID" value="CAB4202991.1"/>
    <property type="molecule type" value="Genomic_DNA"/>
</dbReference>
<name>A0A6J5L0V6_9CAUD</name>
<evidence type="ECO:0000313" key="5">
    <source>
        <dbReference type="EMBL" id="CAB5207185.1"/>
    </source>
</evidence>
<feature type="region of interest" description="Disordered" evidence="1">
    <location>
        <begin position="191"/>
        <end position="234"/>
    </location>
</feature>
<proteinExistence type="predicted"/>
<evidence type="ECO:0000313" key="2">
    <source>
        <dbReference type="EMBL" id="CAB4126897.1"/>
    </source>
</evidence>
<evidence type="ECO:0000313" key="3">
    <source>
        <dbReference type="EMBL" id="CAB4132656.1"/>
    </source>
</evidence>
<gene>
    <name evidence="4" type="ORF">UFOVP1363_57</name>
    <name evidence="5" type="ORF">UFOVP179_31</name>
    <name evidence="3" type="ORF">UFOVP260_48</name>
    <name evidence="2" type="ORF">UFOVP85_14</name>
</gene>
<feature type="compositionally biased region" description="Polar residues" evidence="1">
    <location>
        <begin position="1"/>
        <end position="29"/>
    </location>
</feature>
<feature type="compositionally biased region" description="Basic and acidic residues" evidence="1">
    <location>
        <begin position="35"/>
        <end position="48"/>
    </location>
</feature>
<evidence type="ECO:0000256" key="1">
    <source>
        <dbReference type="SAM" id="MobiDB-lite"/>
    </source>
</evidence>
<protein>
    <submittedName>
        <fullName evidence="2">Uncharacterized protein</fullName>
    </submittedName>
</protein>
<evidence type="ECO:0000313" key="4">
    <source>
        <dbReference type="EMBL" id="CAB4202991.1"/>
    </source>
</evidence>
<feature type="compositionally biased region" description="Polar residues" evidence="1">
    <location>
        <begin position="199"/>
        <end position="225"/>
    </location>
</feature>
<organism evidence="2">
    <name type="scientific">uncultured Caudovirales phage</name>
    <dbReference type="NCBI Taxonomy" id="2100421"/>
    <lineage>
        <taxon>Viruses</taxon>
        <taxon>Duplodnaviria</taxon>
        <taxon>Heunggongvirae</taxon>
        <taxon>Uroviricota</taxon>
        <taxon>Caudoviricetes</taxon>
        <taxon>Peduoviridae</taxon>
        <taxon>Maltschvirus</taxon>
        <taxon>Maltschvirus maltsch</taxon>
    </lineage>
</organism>
<dbReference type="EMBL" id="LR798228">
    <property type="protein sequence ID" value="CAB5207185.1"/>
    <property type="molecule type" value="Genomic_DNA"/>
</dbReference>
<feature type="compositionally biased region" description="Basic and acidic residues" evidence="1">
    <location>
        <begin position="61"/>
        <end position="75"/>
    </location>
</feature>
<accession>A0A6J5L0V6</accession>
<feature type="region of interest" description="Disordered" evidence="1">
    <location>
        <begin position="1"/>
        <end position="75"/>
    </location>
</feature>